<dbReference type="PATRIC" id="fig|1398.26.peg.3470"/>
<dbReference type="GO" id="GO:0043571">
    <property type="term" value="P:maintenance of CRISPR repeat elements"/>
    <property type="evidence" value="ECO:0007669"/>
    <property type="project" value="InterPro"/>
</dbReference>
<dbReference type="EMBL" id="JASUZX010000002">
    <property type="protein sequence ID" value="MDL5042111.1"/>
    <property type="molecule type" value="Genomic_DNA"/>
</dbReference>
<reference evidence="2 4" key="1">
    <citation type="submission" date="2016-01" db="EMBL/GenBank/DDBJ databases">
        <title>Genome Sequences of Twelve Sporeforming Bacillus Species Isolated from Foods.</title>
        <authorList>
            <person name="Berendsen E.M."/>
            <person name="Wells-Bennik M.H."/>
            <person name="Krawcyk A.O."/>
            <person name="De Jong A."/>
            <person name="Holsappel S."/>
            <person name="Eijlander R.T."/>
            <person name="Kuipers O.P."/>
        </authorList>
    </citation>
    <scope>NUCLEOTIDE SEQUENCE [LARGE SCALE GENOMIC DNA]</scope>
    <source>
        <strain evidence="2 4">B4098</strain>
    </source>
</reference>
<reference evidence="3" key="2">
    <citation type="submission" date="2023-06" db="EMBL/GenBank/DDBJ databases">
        <title>Probiogenomic evaluation and L lactic producing Weizmannia coaggulans BKMTCR2-2 from tree bark.</title>
        <authorList>
            <person name="Mahittikon J."/>
            <person name="Tanasupawat S."/>
        </authorList>
    </citation>
    <scope>NUCLEOTIDE SEQUENCE</scope>
    <source>
        <strain evidence="3">BKMTCR2-2</strain>
    </source>
</reference>
<name>A0A150JWU5_HEYCO</name>
<sequence length="229" mass="26335">MEAVVFDLKSDLAHFRRPDTTSTQLTYPFISPTAVKGIAGAILGIEDFTTRDKIGIQLLHPVKTVSQQMSMLGKDSGSTFNRPTTVELVVKPFYRIYYAGDEYVRDLYRFLSKGRAVYPTYLGSAYALTKPVLQAYYEQVEPLREWSEPLRTRCVVPTRLVKEMKFEPERYYSRAGGFMLVYKGSREFEKSIDFVYERNGDAITFLPDKRQISDELQIVQIGDEIVCLF</sequence>
<dbReference type="AlphaFoldDB" id="A0A150JWU5"/>
<evidence type="ECO:0000256" key="1">
    <source>
        <dbReference type="ARBA" id="ARBA00023118"/>
    </source>
</evidence>
<keyword evidence="1" id="KW-0051">Antiviral defense</keyword>
<dbReference type="Pfam" id="PF09704">
    <property type="entry name" value="Cas_Cas5d"/>
    <property type="match status" value="1"/>
</dbReference>
<dbReference type="NCBIfam" id="TIGR02593">
    <property type="entry name" value="CRISPR_cas5"/>
    <property type="match status" value="1"/>
</dbReference>
<dbReference type="InterPro" id="IPR021124">
    <property type="entry name" value="CRISPR-assoc_prot_Cas5"/>
</dbReference>
<dbReference type="Proteomes" id="UP000075288">
    <property type="component" value="Unassembled WGS sequence"/>
</dbReference>
<accession>A0A150JWU5</accession>
<evidence type="ECO:0000313" key="2">
    <source>
        <dbReference type="EMBL" id="KYC61676.1"/>
    </source>
</evidence>
<dbReference type="Proteomes" id="UP001223084">
    <property type="component" value="Unassembled WGS sequence"/>
</dbReference>
<dbReference type="InterPro" id="IPR013422">
    <property type="entry name" value="CRISPR-assoc_prot_Cas5_N"/>
</dbReference>
<evidence type="ECO:0000313" key="3">
    <source>
        <dbReference type="EMBL" id="MDL5042111.1"/>
    </source>
</evidence>
<dbReference type="EMBL" id="LQYG01000065">
    <property type="protein sequence ID" value="KYC61676.1"/>
    <property type="molecule type" value="Genomic_DNA"/>
</dbReference>
<dbReference type="GO" id="GO:0051607">
    <property type="term" value="P:defense response to virus"/>
    <property type="evidence" value="ECO:0007669"/>
    <property type="project" value="UniProtKB-KW"/>
</dbReference>
<comment type="caution">
    <text evidence="2">The sequence shown here is derived from an EMBL/GenBank/DDBJ whole genome shotgun (WGS) entry which is preliminary data.</text>
</comment>
<proteinExistence type="predicted"/>
<dbReference type="RefSeq" id="WP_061566679.1">
    <property type="nucleotide sequence ID" value="NZ_JASUZX010000002.1"/>
</dbReference>
<protein>
    <submittedName>
        <fullName evidence="3">CRISPR-associated protein Cas5</fullName>
    </submittedName>
</protein>
<evidence type="ECO:0000313" key="4">
    <source>
        <dbReference type="Proteomes" id="UP000075288"/>
    </source>
</evidence>
<dbReference type="Gene3D" id="3.30.70.2660">
    <property type="match status" value="1"/>
</dbReference>
<gene>
    <name evidence="3" type="primary">cas5</name>
    <name evidence="2" type="ORF">B4098_1792</name>
    <name evidence="3" type="ORF">QN341_13960</name>
</gene>
<organism evidence="2 4">
    <name type="scientific">Heyndrickxia coagulans</name>
    <name type="common">Weizmannia coagulans</name>
    <dbReference type="NCBI Taxonomy" id="1398"/>
    <lineage>
        <taxon>Bacteria</taxon>
        <taxon>Bacillati</taxon>
        <taxon>Bacillota</taxon>
        <taxon>Bacilli</taxon>
        <taxon>Bacillales</taxon>
        <taxon>Bacillaceae</taxon>
        <taxon>Heyndrickxia</taxon>
    </lineage>
</organism>